<organism evidence="2 3">
    <name type="scientific">Streptomyces palmae</name>
    <dbReference type="NCBI Taxonomy" id="1701085"/>
    <lineage>
        <taxon>Bacteria</taxon>
        <taxon>Bacillati</taxon>
        <taxon>Actinomycetota</taxon>
        <taxon>Actinomycetes</taxon>
        <taxon>Kitasatosporales</taxon>
        <taxon>Streptomycetaceae</taxon>
        <taxon>Streptomyces</taxon>
    </lineage>
</organism>
<protein>
    <submittedName>
        <fullName evidence="2">Uncharacterized protein</fullName>
    </submittedName>
</protein>
<dbReference type="AlphaFoldDB" id="A0A4Z0HBD6"/>
<dbReference type="RefSeq" id="WP_135338670.1">
    <property type="nucleotide sequence ID" value="NZ_JBHLTX010000026.1"/>
</dbReference>
<evidence type="ECO:0000313" key="2">
    <source>
        <dbReference type="EMBL" id="TGB13274.1"/>
    </source>
</evidence>
<accession>A0A4Z0HBD6</accession>
<proteinExistence type="predicted"/>
<comment type="caution">
    <text evidence="2">The sequence shown here is derived from an EMBL/GenBank/DDBJ whole genome shotgun (WGS) entry which is preliminary data.</text>
</comment>
<keyword evidence="3" id="KW-1185">Reference proteome</keyword>
<dbReference type="EMBL" id="SRID01000067">
    <property type="protein sequence ID" value="TGB13274.1"/>
    <property type="molecule type" value="Genomic_DNA"/>
</dbReference>
<dbReference type="OrthoDB" id="3398488at2"/>
<name>A0A4Z0HBD6_9ACTN</name>
<feature type="compositionally biased region" description="Basic and acidic residues" evidence="1">
    <location>
        <begin position="50"/>
        <end position="60"/>
    </location>
</feature>
<gene>
    <name evidence="2" type="ORF">E4099_10275</name>
</gene>
<feature type="compositionally biased region" description="Acidic residues" evidence="1">
    <location>
        <begin position="31"/>
        <end position="40"/>
    </location>
</feature>
<dbReference type="Proteomes" id="UP000297948">
    <property type="component" value="Unassembled WGS sequence"/>
</dbReference>
<reference evidence="2 3" key="1">
    <citation type="submission" date="2019-03" db="EMBL/GenBank/DDBJ databases">
        <authorList>
            <person name="Gonzalez-Pimentel J.L."/>
        </authorList>
    </citation>
    <scope>NUCLEOTIDE SEQUENCE [LARGE SCALE GENOMIC DNA]</scope>
    <source>
        <strain evidence="2 3">JCM 31289</strain>
    </source>
</reference>
<sequence>MTAEPHRTVAFTDPDAFTDPTEVLDEMDELDETDELDTAETAETGTETPEGDRVEQRSELNPRQGEPPTGADLASATEFDRLEQARVIELNEDEYR</sequence>
<feature type="region of interest" description="Disordered" evidence="1">
    <location>
        <begin position="1"/>
        <end position="20"/>
    </location>
</feature>
<evidence type="ECO:0000256" key="1">
    <source>
        <dbReference type="SAM" id="MobiDB-lite"/>
    </source>
</evidence>
<evidence type="ECO:0000313" key="3">
    <source>
        <dbReference type="Proteomes" id="UP000297948"/>
    </source>
</evidence>
<feature type="region of interest" description="Disordered" evidence="1">
    <location>
        <begin position="31"/>
        <end position="96"/>
    </location>
</feature>